<keyword evidence="15" id="KW-1185">Reference proteome</keyword>
<comment type="similarity">
    <text evidence="3 11">Belongs to the ketopantoate reductase family.</text>
</comment>
<evidence type="ECO:0000256" key="10">
    <source>
        <dbReference type="ARBA" id="ARBA00048793"/>
    </source>
</evidence>
<evidence type="ECO:0000256" key="8">
    <source>
        <dbReference type="ARBA" id="ARBA00023002"/>
    </source>
</evidence>
<dbReference type="OrthoDB" id="9796561at2"/>
<dbReference type="AlphaFoldDB" id="A0A0N1F3Q2"/>
<dbReference type="Pfam" id="PF02558">
    <property type="entry name" value="ApbA"/>
    <property type="match status" value="1"/>
</dbReference>
<dbReference type="GO" id="GO:0015940">
    <property type="term" value="P:pantothenate biosynthetic process"/>
    <property type="evidence" value="ECO:0007669"/>
    <property type="project" value="UniProtKB-UniPathway"/>
</dbReference>
<dbReference type="GO" id="GO:0005737">
    <property type="term" value="C:cytoplasm"/>
    <property type="evidence" value="ECO:0007669"/>
    <property type="project" value="TreeGrafter"/>
</dbReference>
<feature type="domain" description="Ketopantoate reductase C-terminal" evidence="13">
    <location>
        <begin position="178"/>
        <end position="298"/>
    </location>
</feature>
<keyword evidence="8 11" id="KW-0560">Oxidoreductase</keyword>
<dbReference type="PANTHER" id="PTHR21708:SF26">
    <property type="entry name" value="2-DEHYDROPANTOATE 2-REDUCTASE"/>
    <property type="match status" value="1"/>
</dbReference>
<dbReference type="PATRIC" id="fig|1526658.3.peg.296"/>
<dbReference type="NCBIfam" id="NF005094">
    <property type="entry name" value="PRK06522.2-5"/>
    <property type="match status" value="1"/>
</dbReference>
<dbReference type="InterPro" id="IPR036291">
    <property type="entry name" value="NAD(P)-bd_dom_sf"/>
</dbReference>
<name>A0A0N1F3Q2_9HYPH</name>
<evidence type="ECO:0000256" key="5">
    <source>
        <dbReference type="ARBA" id="ARBA00019465"/>
    </source>
</evidence>
<evidence type="ECO:0000256" key="11">
    <source>
        <dbReference type="RuleBase" id="RU362068"/>
    </source>
</evidence>
<dbReference type="EC" id="1.1.1.169" evidence="4 11"/>
<dbReference type="InterPro" id="IPR051402">
    <property type="entry name" value="KPR-Related"/>
</dbReference>
<dbReference type="InterPro" id="IPR008927">
    <property type="entry name" value="6-PGluconate_DH-like_C_sf"/>
</dbReference>
<dbReference type="SUPFAM" id="SSF51735">
    <property type="entry name" value="NAD(P)-binding Rossmann-fold domains"/>
    <property type="match status" value="1"/>
</dbReference>
<dbReference type="InterPro" id="IPR013328">
    <property type="entry name" value="6PGD_dom2"/>
</dbReference>
<evidence type="ECO:0000256" key="9">
    <source>
        <dbReference type="ARBA" id="ARBA00032024"/>
    </source>
</evidence>
<comment type="pathway">
    <text evidence="2 11">Cofactor biosynthesis; (R)-pantothenate biosynthesis; (R)-pantoate from 3-methyl-2-oxobutanoate: step 2/2.</text>
</comment>
<comment type="catalytic activity">
    <reaction evidence="10 11">
        <text>(R)-pantoate + NADP(+) = 2-dehydropantoate + NADPH + H(+)</text>
        <dbReference type="Rhea" id="RHEA:16233"/>
        <dbReference type="ChEBI" id="CHEBI:11561"/>
        <dbReference type="ChEBI" id="CHEBI:15378"/>
        <dbReference type="ChEBI" id="CHEBI:15980"/>
        <dbReference type="ChEBI" id="CHEBI:57783"/>
        <dbReference type="ChEBI" id="CHEBI:58349"/>
        <dbReference type="EC" id="1.1.1.169"/>
    </reaction>
</comment>
<comment type="caution">
    <text evidence="14">The sequence shown here is derived from an EMBL/GenBank/DDBJ whole genome shotgun (WGS) entry which is preliminary data.</text>
</comment>
<protein>
    <recommendedName>
        <fullName evidence="5 11">2-dehydropantoate 2-reductase</fullName>
        <ecNumber evidence="4 11">1.1.1.169</ecNumber>
    </recommendedName>
    <alternativeName>
        <fullName evidence="9 11">Ketopantoate reductase</fullName>
    </alternativeName>
</protein>
<organism evidence="14 15">
    <name type="scientific">Bosea vaviloviae</name>
    <dbReference type="NCBI Taxonomy" id="1526658"/>
    <lineage>
        <taxon>Bacteria</taxon>
        <taxon>Pseudomonadati</taxon>
        <taxon>Pseudomonadota</taxon>
        <taxon>Alphaproteobacteria</taxon>
        <taxon>Hyphomicrobiales</taxon>
        <taxon>Boseaceae</taxon>
        <taxon>Bosea</taxon>
    </lineage>
</organism>
<dbReference type="Gene3D" id="3.40.50.720">
    <property type="entry name" value="NAD(P)-binding Rossmann-like Domain"/>
    <property type="match status" value="1"/>
</dbReference>
<evidence type="ECO:0000256" key="1">
    <source>
        <dbReference type="ARBA" id="ARBA00002919"/>
    </source>
</evidence>
<dbReference type="Gene3D" id="1.10.1040.10">
    <property type="entry name" value="N-(1-d-carboxylethyl)-l-norvaline Dehydrogenase, domain 2"/>
    <property type="match status" value="1"/>
</dbReference>
<dbReference type="InterPro" id="IPR013752">
    <property type="entry name" value="KPA_reductase"/>
</dbReference>
<keyword evidence="6 11" id="KW-0566">Pantothenate biosynthesis</keyword>
<evidence type="ECO:0000256" key="2">
    <source>
        <dbReference type="ARBA" id="ARBA00004994"/>
    </source>
</evidence>
<gene>
    <name evidence="14" type="ORF">AE618_17715</name>
</gene>
<dbReference type="SUPFAM" id="SSF48179">
    <property type="entry name" value="6-phosphogluconate dehydrogenase C-terminal domain-like"/>
    <property type="match status" value="1"/>
</dbReference>
<proteinExistence type="inferred from homology"/>
<dbReference type="Proteomes" id="UP000037822">
    <property type="component" value="Unassembled WGS sequence"/>
</dbReference>
<dbReference type="EMBL" id="LGSZ01000048">
    <property type="protein sequence ID" value="KPH79683.1"/>
    <property type="molecule type" value="Genomic_DNA"/>
</dbReference>
<evidence type="ECO:0000256" key="7">
    <source>
        <dbReference type="ARBA" id="ARBA00022857"/>
    </source>
</evidence>
<dbReference type="FunFam" id="3.40.50.720:FF:000307">
    <property type="entry name" value="2-dehydropantoate 2-reductase"/>
    <property type="match status" value="1"/>
</dbReference>
<dbReference type="InterPro" id="IPR003710">
    <property type="entry name" value="ApbA"/>
</dbReference>
<dbReference type="GO" id="GO:0008677">
    <property type="term" value="F:2-dehydropantoate 2-reductase activity"/>
    <property type="evidence" value="ECO:0007669"/>
    <property type="project" value="UniProtKB-EC"/>
</dbReference>
<sequence>MRLLVVGAGATGGYFGARLAAAGRDVTFLLRPGRAAQIRADGLRIVSPHGDLTMAPEIVETGKLSGHYDAILLSVKAFSLAPALEDLAPAVGPDTMIMPVLNGMKHVDALKRRFGSKAIIGGVCRIAGTIDAQGRIVQLSPMQSLTYGEFDGTASARMQALDALMQGAGFEARLSAAIEREMWEKWLFLASLCAITCLMRGTIGEVVAAPGGLAVANGLLDEILAIIRAAGVPPGEAAVAGARSMLTAEGSNLTPSLYRDLQNGSSIEADQIIGDLLVRGEAAGVAAPLLAAVYAQMSIYQARLTAA</sequence>
<accession>A0A0N1F3Q2</accession>
<dbReference type="PANTHER" id="PTHR21708">
    <property type="entry name" value="PROBABLE 2-DEHYDROPANTOATE 2-REDUCTASE"/>
    <property type="match status" value="1"/>
</dbReference>
<evidence type="ECO:0000313" key="15">
    <source>
        <dbReference type="Proteomes" id="UP000037822"/>
    </source>
</evidence>
<evidence type="ECO:0000259" key="13">
    <source>
        <dbReference type="Pfam" id="PF08546"/>
    </source>
</evidence>
<dbReference type="NCBIfam" id="TIGR00745">
    <property type="entry name" value="apbA_panE"/>
    <property type="match status" value="1"/>
</dbReference>
<dbReference type="InterPro" id="IPR013332">
    <property type="entry name" value="KPR_N"/>
</dbReference>
<comment type="function">
    <text evidence="1 11">Catalyzes the NADPH-dependent reduction of ketopantoate into pantoic acid.</text>
</comment>
<dbReference type="FunFam" id="1.10.1040.10:FF:000017">
    <property type="entry name" value="2-dehydropantoate 2-reductase"/>
    <property type="match status" value="1"/>
</dbReference>
<feature type="domain" description="Ketopantoate reductase N-terminal" evidence="12">
    <location>
        <begin position="4"/>
        <end position="151"/>
    </location>
</feature>
<evidence type="ECO:0000256" key="6">
    <source>
        <dbReference type="ARBA" id="ARBA00022655"/>
    </source>
</evidence>
<dbReference type="Pfam" id="PF08546">
    <property type="entry name" value="ApbA_C"/>
    <property type="match status" value="1"/>
</dbReference>
<evidence type="ECO:0000256" key="3">
    <source>
        <dbReference type="ARBA" id="ARBA00007870"/>
    </source>
</evidence>
<dbReference type="RefSeq" id="WP_054210355.1">
    <property type="nucleotide sequence ID" value="NZ_LGSZ01000048.1"/>
</dbReference>
<keyword evidence="7 11" id="KW-0521">NADP</keyword>
<dbReference type="UniPathway" id="UPA00028">
    <property type="reaction ID" value="UER00004"/>
</dbReference>
<evidence type="ECO:0000313" key="14">
    <source>
        <dbReference type="EMBL" id="KPH79683.1"/>
    </source>
</evidence>
<reference evidence="14 15" key="1">
    <citation type="submission" date="2015-07" db="EMBL/GenBank/DDBJ databases">
        <title>Whole genome sequencing of Bosea vaviloviae isolated from cave pool.</title>
        <authorList>
            <person name="Tan N.E.H."/>
            <person name="Lee Y.P."/>
            <person name="Gan H.M."/>
            <person name="Barton H."/>
            <person name="Savka M.A."/>
        </authorList>
    </citation>
    <scope>NUCLEOTIDE SEQUENCE [LARGE SCALE GENOMIC DNA]</scope>
    <source>
        <strain evidence="14 15">SD260</strain>
    </source>
</reference>
<evidence type="ECO:0000259" key="12">
    <source>
        <dbReference type="Pfam" id="PF02558"/>
    </source>
</evidence>
<evidence type="ECO:0000256" key="4">
    <source>
        <dbReference type="ARBA" id="ARBA00013014"/>
    </source>
</evidence>